<organism evidence="1 2">
    <name type="scientific">Crassostrea virginica</name>
    <name type="common">Eastern oyster</name>
    <dbReference type="NCBI Taxonomy" id="6565"/>
    <lineage>
        <taxon>Eukaryota</taxon>
        <taxon>Metazoa</taxon>
        <taxon>Spiralia</taxon>
        <taxon>Lophotrochozoa</taxon>
        <taxon>Mollusca</taxon>
        <taxon>Bivalvia</taxon>
        <taxon>Autobranchia</taxon>
        <taxon>Pteriomorphia</taxon>
        <taxon>Ostreida</taxon>
        <taxon>Ostreoidea</taxon>
        <taxon>Ostreidae</taxon>
        <taxon>Crassostrea</taxon>
    </lineage>
</organism>
<reference evidence="2" key="1">
    <citation type="submission" date="2025-08" db="UniProtKB">
        <authorList>
            <consortium name="RefSeq"/>
        </authorList>
    </citation>
    <scope>IDENTIFICATION</scope>
    <source>
        <tissue evidence="2">Whole sample</tissue>
    </source>
</reference>
<sequence length="185" mass="20834">MGNNESSDKLLVSNDSSGDAYIILTPTKNFPLEKYFSSDFGLSKLWEAGLNVKNVADLYNEWTVIKRSIHEKDKISAAILNFFTTAGILLPLNRARDLYDQALCNPLHYLSAYGWGVLETSEEICVTLLIKYNGGGDLKMAQFRTLANWSWVINTTCVTLTKGRSLWEKRLASGYPLVRLNVEED</sequence>
<dbReference type="GeneID" id="111115620"/>
<dbReference type="Proteomes" id="UP000694844">
    <property type="component" value="Chromosome 9"/>
</dbReference>
<dbReference type="KEGG" id="cvn:111115620"/>
<gene>
    <name evidence="2" type="primary">LOC111115620</name>
</gene>
<evidence type="ECO:0000313" key="2">
    <source>
        <dbReference type="RefSeq" id="XP_022310139.1"/>
    </source>
</evidence>
<dbReference type="RefSeq" id="XP_022310139.1">
    <property type="nucleotide sequence ID" value="XM_022454431.1"/>
</dbReference>
<proteinExistence type="predicted"/>
<name>A0A8B8C4V9_CRAVI</name>
<keyword evidence="1" id="KW-1185">Reference proteome</keyword>
<protein>
    <submittedName>
        <fullName evidence="2">Uncharacterized protein LOC111115620</fullName>
    </submittedName>
</protein>
<evidence type="ECO:0000313" key="1">
    <source>
        <dbReference type="Proteomes" id="UP000694844"/>
    </source>
</evidence>
<dbReference type="AlphaFoldDB" id="A0A8B8C4V9"/>
<accession>A0A8B8C4V9</accession>
<dbReference type="OrthoDB" id="10354769at2759"/>